<accession>A0A9W9CM85</accession>
<name>A0A9W9CM85_9PLEO</name>
<organism evidence="2 3">
    <name type="scientific">Neocucurbitaria cava</name>
    <dbReference type="NCBI Taxonomy" id="798079"/>
    <lineage>
        <taxon>Eukaryota</taxon>
        <taxon>Fungi</taxon>
        <taxon>Dikarya</taxon>
        <taxon>Ascomycota</taxon>
        <taxon>Pezizomycotina</taxon>
        <taxon>Dothideomycetes</taxon>
        <taxon>Pleosporomycetidae</taxon>
        <taxon>Pleosporales</taxon>
        <taxon>Pleosporineae</taxon>
        <taxon>Cucurbitariaceae</taxon>
        <taxon>Neocucurbitaria</taxon>
    </lineage>
</organism>
<evidence type="ECO:0000313" key="2">
    <source>
        <dbReference type="EMBL" id="KAJ4369672.1"/>
    </source>
</evidence>
<evidence type="ECO:0000313" key="3">
    <source>
        <dbReference type="Proteomes" id="UP001140560"/>
    </source>
</evidence>
<comment type="caution">
    <text evidence="2">The sequence shown here is derived from an EMBL/GenBank/DDBJ whole genome shotgun (WGS) entry which is preliminary data.</text>
</comment>
<protein>
    <submittedName>
        <fullName evidence="2">Uncharacterized protein</fullName>
    </submittedName>
</protein>
<feature type="compositionally biased region" description="Polar residues" evidence="1">
    <location>
        <begin position="480"/>
        <end position="494"/>
    </location>
</feature>
<feature type="compositionally biased region" description="Polar residues" evidence="1">
    <location>
        <begin position="377"/>
        <end position="392"/>
    </location>
</feature>
<sequence>MDSQGTTPKQRPARYRQRTQLAPNTPVIADQTSALSQQMSSSAARSSNNPAGSQAVGLTTPLFQGQPGYPPPLQFQSYHQGFEASQFHLNNQFGNIRYSYPMPGGSSRMSAIPQNQFPQTSGYQHSIGGQSTASWNPNFTITGLPSPQHNQQLDARWPSQPLQPVHHHPSQYAQFRATGYYHDGNDRMSLPSQQYVLPPRPAFSNHHSMLPHNPGSRSRMINIRPPMNYPTADGLARPPTPYTNHHASIPTPALTGFGMPGGKGFSENKELKSSSTSNPNVTTTAPRGHRRNKPTISKLEDVGVQQVPRKSDDRDLKINSADMSSTQARETYPLDEFVPAGAEHDVDTFDLAYTSSAQRGKKHVRFASHSDHAPSTHYPSGSEDTTASTRSTIDLGEYKEPVGSGRTIFAVPRQTPKADRDDTFLLPTTTYKPPGKHITAETDKQNITQIPTLENKSVTDLNRSLYTTANKSVINLPSYNYNEHADTNPNSVAHNQHDQPTQKHTRSASLSSVLRRATNGLQRFAAARAGMAPVRDDNRGGAVLDRGFQFPARGAEQSARVLRSTASEECDKGEEIGKGKGRERRVSFGRVLERFGGRRK</sequence>
<dbReference type="AlphaFoldDB" id="A0A9W9CM85"/>
<feature type="compositionally biased region" description="Low complexity" evidence="1">
    <location>
        <begin position="31"/>
        <end position="47"/>
    </location>
</feature>
<feature type="compositionally biased region" description="Low complexity" evidence="1">
    <location>
        <begin position="273"/>
        <end position="284"/>
    </location>
</feature>
<evidence type="ECO:0000256" key="1">
    <source>
        <dbReference type="SAM" id="MobiDB-lite"/>
    </source>
</evidence>
<feature type="region of interest" description="Disordered" evidence="1">
    <location>
        <begin position="362"/>
        <end position="438"/>
    </location>
</feature>
<feature type="region of interest" description="Disordered" evidence="1">
    <location>
        <begin position="118"/>
        <end position="152"/>
    </location>
</feature>
<feature type="region of interest" description="Disordered" evidence="1">
    <location>
        <begin position="255"/>
        <end position="330"/>
    </location>
</feature>
<dbReference type="Proteomes" id="UP001140560">
    <property type="component" value="Unassembled WGS sequence"/>
</dbReference>
<dbReference type="EMBL" id="JAPEUY010000009">
    <property type="protein sequence ID" value="KAJ4369672.1"/>
    <property type="molecule type" value="Genomic_DNA"/>
</dbReference>
<keyword evidence="3" id="KW-1185">Reference proteome</keyword>
<proteinExistence type="predicted"/>
<feature type="region of interest" description="Disordered" evidence="1">
    <location>
        <begin position="480"/>
        <end position="509"/>
    </location>
</feature>
<dbReference type="OrthoDB" id="3799887at2759"/>
<reference evidence="2" key="1">
    <citation type="submission" date="2022-10" db="EMBL/GenBank/DDBJ databases">
        <title>Tapping the CABI collections for fungal endophytes: first genome assemblies for Collariella, Neodidymelliopsis, Ascochyta clinopodiicola, Didymella pomorum, Didymosphaeria variabile, Neocosmospora piperis and Neocucurbitaria cava.</title>
        <authorList>
            <person name="Hill R."/>
        </authorList>
    </citation>
    <scope>NUCLEOTIDE SEQUENCE</scope>
    <source>
        <strain evidence="2">IMI 356814</strain>
    </source>
</reference>
<gene>
    <name evidence="2" type="ORF">N0V83_005434</name>
</gene>
<feature type="region of interest" description="Disordered" evidence="1">
    <location>
        <begin position="1"/>
        <end position="71"/>
    </location>
</feature>